<dbReference type="PANTHER" id="PTHR46075:SF5">
    <property type="entry name" value="PHOSPHATIDYLINOSITOL 3-KINASE REGULATORY SUBUNIT ALPHA"/>
    <property type="match status" value="1"/>
</dbReference>
<dbReference type="CDD" id="cd09487">
    <property type="entry name" value="SAM_superfamily"/>
    <property type="match status" value="1"/>
</dbReference>
<evidence type="ECO:0000256" key="1">
    <source>
        <dbReference type="ARBA" id="ARBA00022468"/>
    </source>
</evidence>
<keyword evidence="4" id="KW-0175">Coiled coil</keyword>
<dbReference type="InterPro" id="IPR000980">
    <property type="entry name" value="SH2"/>
</dbReference>
<dbReference type="InterPro" id="IPR036860">
    <property type="entry name" value="SH2_dom_sf"/>
</dbReference>
<dbReference type="InterPro" id="IPR008936">
    <property type="entry name" value="Rho_GTPase_activation_prot"/>
</dbReference>
<organism evidence="7">
    <name type="scientific">Octopus bimaculoides</name>
    <name type="common">California two-spotted octopus</name>
    <dbReference type="NCBI Taxonomy" id="37653"/>
    <lineage>
        <taxon>Eukaryota</taxon>
        <taxon>Metazoa</taxon>
        <taxon>Spiralia</taxon>
        <taxon>Lophotrochozoa</taxon>
        <taxon>Mollusca</taxon>
        <taxon>Cephalopoda</taxon>
        <taxon>Coleoidea</taxon>
        <taxon>Octopodiformes</taxon>
        <taxon>Octopoda</taxon>
        <taxon>Incirrata</taxon>
        <taxon>Octopodidae</taxon>
        <taxon>Octopus</taxon>
    </lineage>
</organism>
<feature type="domain" description="Phorbol-ester/DAG-type" evidence="5">
    <location>
        <begin position="138"/>
        <end position="188"/>
    </location>
</feature>
<dbReference type="Gene3D" id="1.10.555.10">
    <property type="entry name" value="Rho GTPase activation protein"/>
    <property type="match status" value="1"/>
</dbReference>
<dbReference type="GO" id="GO:0046872">
    <property type="term" value="F:metal ion binding"/>
    <property type="evidence" value="ECO:0007669"/>
    <property type="project" value="UniProtKB-KW"/>
</dbReference>
<dbReference type="Pfam" id="PF16454">
    <property type="entry name" value="PI3K_P85_iSH2"/>
    <property type="match status" value="1"/>
</dbReference>
<reference evidence="7" key="1">
    <citation type="submission" date="2015-07" db="EMBL/GenBank/DDBJ databases">
        <title>MeaNS - Measles Nucleotide Surveillance Program.</title>
        <authorList>
            <person name="Tran T."/>
            <person name="Druce J."/>
        </authorList>
    </citation>
    <scope>NUCLEOTIDE SEQUENCE</scope>
    <source>
        <strain evidence="7">UCB-OBI-ISO-001</strain>
        <tissue evidence="7">Gonad</tissue>
    </source>
</reference>
<proteinExistence type="predicted"/>
<dbReference type="Gene3D" id="3.30.60.20">
    <property type="match status" value="1"/>
</dbReference>
<gene>
    <name evidence="7" type="ORF">OCBIM_22000201mg</name>
</gene>
<accession>A0A0L8G4N5</accession>
<dbReference type="SMART" id="SM00109">
    <property type="entry name" value="C1"/>
    <property type="match status" value="1"/>
</dbReference>
<dbReference type="OrthoDB" id="3175255at2759"/>
<dbReference type="SUPFAM" id="SSF57889">
    <property type="entry name" value="Cysteine-rich domain"/>
    <property type="match status" value="1"/>
</dbReference>
<protein>
    <submittedName>
        <fullName evidence="7">Uncharacterized protein</fullName>
    </submittedName>
</protein>
<dbReference type="SMART" id="SM00252">
    <property type="entry name" value="SH2"/>
    <property type="match status" value="1"/>
</dbReference>
<evidence type="ECO:0000259" key="6">
    <source>
        <dbReference type="PROSITE" id="PS50105"/>
    </source>
</evidence>
<evidence type="ECO:0000256" key="2">
    <source>
        <dbReference type="ARBA" id="ARBA00022723"/>
    </source>
</evidence>
<dbReference type="Pfam" id="PF00130">
    <property type="entry name" value="C1_1"/>
    <property type="match status" value="1"/>
</dbReference>
<dbReference type="STRING" id="37653.A0A0L8G4N5"/>
<feature type="coiled-coil region" evidence="4">
    <location>
        <begin position="487"/>
        <end position="514"/>
    </location>
</feature>
<feature type="domain" description="SAM" evidence="6">
    <location>
        <begin position="44"/>
        <end position="107"/>
    </location>
</feature>
<dbReference type="SUPFAM" id="SSF47769">
    <property type="entry name" value="SAM/Pointed domain"/>
    <property type="match status" value="1"/>
</dbReference>
<dbReference type="Gene3D" id="1.10.150.50">
    <property type="entry name" value="Transcription Factor, Ets-1"/>
    <property type="match status" value="1"/>
</dbReference>
<dbReference type="Pfam" id="PF00536">
    <property type="entry name" value="SAM_1"/>
    <property type="match status" value="1"/>
</dbReference>
<dbReference type="SMART" id="SM00454">
    <property type="entry name" value="SAM"/>
    <property type="match status" value="1"/>
</dbReference>
<keyword evidence="2" id="KW-0479">Metal-binding</keyword>
<dbReference type="InterPro" id="IPR002219">
    <property type="entry name" value="PKC_DAG/PE"/>
</dbReference>
<dbReference type="InterPro" id="IPR051854">
    <property type="entry name" value="Rho-type_GAP"/>
</dbReference>
<dbReference type="AlphaFoldDB" id="A0A0L8G4N5"/>
<dbReference type="PROSITE" id="PS50081">
    <property type="entry name" value="ZF_DAG_PE_2"/>
    <property type="match status" value="1"/>
</dbReference>
<evidence type="ECO:0000313" key="7">
    <source>
        <dbReference type="EMBL" id="KOF71996.1"/>
    </source>
</evidence>
<dbReference type="PROSITE" id="PS50105">
    <property type="entry name" value="SAM_DOMAIN"/>
    <property type="match status" value="1"/>
</dbReference>
<evidence type="ECO:0000259" key="5">
    <source>
        <dbReference type="PROSITE" id="PS50081"/>
    </source>
</evidence>
<dbReference type="CDD" id="cd20830">
    <property type="entry name" value="C1_PIK3R-like_rpt2"/>
    <property type="match status" value="1"/>
</dbReference>
<dbReference type="Gene3D" id="3.30.505.10">
    <property type="entry name" value="SH2 domain"/>
    <property type="match status" value="1"/>
</dbReference>
<dbReference type="EMBL" id="KQ423898">
    <property type="protein sequence ID" value="KOF71996.1"/>
    <property type="molecule type" value="Genomic_DNA"/>
</dbReference>
<dbReference type="GO" id="GO:0005096">
    <property type="term" value="F:GTPase activator activity"/>
    <property type="evidence" value="ECO:0007669"/>
    <property type="project" value="UniProtKB-KW"/>
</dbReference>
<dbReference type="InterPro" id="IPR032498">
    <property type="entry name" value="PI3K_P85_iSH2"/>
</dbReference>
<keyword evidence="3" id="KW-0862">Zinc</keyword>
<dbReference type="InterPro" id="IPR013761">
    <property type="entry name" value="SAM/pointed_sf"/>
</dbReference>
<sequence>MKCEGCGHCCHLSCQNGVIEKAVCSREQAPHVSPPDECVSLEKWTVTNVSDWMAALNLYRYAELFRDKNINGMELKNIDEEKLMEMGIKDEFHKKSLLVCIDELCERNPDQRQFTNPLPASGTYDFDEYYCDESQVCEHQFGDYNFSSMQRCHYCNKFLFGLMHQGFQCRVCGLCCHRRCSKARIISCNPVKYEPIRRGSFTQNSYFGVDLAEEIQRTSTEAPAVAIRCVQEIEKWCSDHKDQAMNVYRISARTEDINKVKATFNSVLACKSPVLVPHRRHLCQFHVKAALMPVARLKHPAHTVKWLALGRVSSHGNRAESDWNLSFDCGHAGAPPLVEQIDLRTYSLEIVENTKLHIELVENLLSYGDWGVEKPNVHNPPPIPKRPNDAPTTPAKYELKDAEWYWGELSREEVNDKLKDTKGGSNKLIKIYHKNNKYGFVEPLTFDSVVELIEHYRYNSLAIYNRALDTQLEHPVCKPGPYITIGADAQKDELEKLLKINKEYQEKANSFDRLYENHSKTSQELQLKSQALDAFRETLSVFEEQIKLHERHHKDAQAHEAQK</sequence>
<dbReference type="PROSITE" id="PS00479">
    <property type="entry name" value="ZF_DAG_PE_1"/>
    <property type="match status" value="1"/>
</dbReference>
<dbReference type="InterPro" id="IPR001660">
    <property type="entry name" value="SAM"/>
</dbReference>
<dbReference type="PANTHER" id="PTHR46075">
    <property type="entry name" value="CHIMERIN FAMILY MEMBER"/>
    <property type="match status" value="1"/>
</dbReference>
<evidence type="ECO:0000256" key="3">
    <source>
        <dbReference type="ARBA" id="ARBA00022833"/>
    </source>
</evidence>
<dbReference type="SUPFAM" id="SSF48350">
    <property type="entry name" value="GTPase activation domain, GAP"/>
    <property type="match status" value="1"/>
</dbReference>
<dbReference type="InterPro" id="IPR046349">
    <property type="entry name" value="C1-like_sf"/>
</dbReference>
<name>A0A0L8G4N5_OCTBM</name>
<dbReference type="Gene3D" id="1.10.287.1490">
    <property type="match status" value="1"/>
</dbReference>
<evidence type="ECO:0000256" key="4">
    <source>
        <dbReference type="SAM" id="Coils"/>
    </source>
</evidence>
<keyword evidence="1" id="KW-0343">GTPase activation</keyword>
<dbReference type="SUPFAM" id="SSF55550">
    <property type="entry name" value="SH2 domain"/>
    <property type="match status" value="1"/>
</dbReference>